<keyword evidence="11" id="KW-1185">Reference proteome</keyword>
<dbReference type="InterPro" id="IPR011990">
    <property type="entry name" value="TPR-like_helical_dom_sf"/>
</dbReference>
<comment type="caution">
    <text evidence="10">The sequence shown here is derived from an EMBL/GenBank/DDBJ whole genome shotgun (WGS) entry which is preliminary data.</text>
</comment>
<dbReference type="Gene3D" id="1.25.40.10">
    <property type="entry name" value="Tetratricopeptide repeat domain"/>
    <property type="match status" value="2"/>
</dbReference>
<dbReference type="InterPro" id="IPR051939">
    <property type="entry name" value="Glycosyltr_41/O-GlcNAc_trsf"/>
</dbReference>
<evidence type="ECO:0000256" key="7">
    <source>
        <dbReference type="ARBA" id="ARBA00022803"/>
    </source>
</evidence>
<evidence type="ECO:0000256" key="8">
    <source>
        <dbReference type="PROSITE-ProRule" id="PRU00339"/>
    </source>
</evidence>
<feature type="repeat" description="TPR" evidence="8">
    <location>
        <begin position="72"/>
        <end position="105"/>
    </location>
</feature>
<dbReference type="Pfam" id="PF13414">
    <property type="entry name" value="TPR_11"/>
    <property type="match status" value="1"/>
</dbReference>
<feature type="domain" description="O-GlcNAc transferase C-terminal" evidence="9">
    <location>
        <begin position="367"/>
        <end position="524"/>
    </location>
</feature>
<gene>
    <name evidence="10" type="ORF">D3877_21075</name>
</gene>
<keyword evidence="5" id="KW-0808">Transferase</keyword>
<accession>A0A418VS33</accession>
<keyword evidence="4" id="KW-0328">Glycosyltransferase</keyword>
<proteinExistence type="inferred from homology"/>
<dbReference type="Gene3D" id="3.40.50.11380">
    <property type="match status" value="1"/>
</dbReference>
<dbReference type="InterPro" id="IPR029489">
    <property type="entry name" value="OGT/SEC/SPY_C"/>
</dbReference>
<dbReference type="PANTHER" id="PTHR44835:SF1">
    <property type="entry name" value="PROTEIN O-GLCNAC TRANSFERASE"/>
    <property type="match status" value="1"/>
</dbReference>
<evidence type="ECO:0000256" key="1">
    <source>
        <dbReference type="ARBA" id="ARBA00004922"/>
    </source>
</evidence>
<feature type="repeat" description="TPR" evidence="8">
    <location>
        <begin position="256"/>
        <end position="289"/>
    </location>
</feature>
<dbReference type="InterPro" id="IPR019734">
    <property type="entry name" value="TPR_rpt"/>
</dbReference>
<dbReference type="PANTHER" id="PTHR44835">
    <property type="entry name" value="UDP-N-ACETYLGLUCOSAMINE--PEPTIDE N-ACETYLGLUCOSAMINYLTRANSFERASE SPINDLY-RELATED"/>
    <property type="match status" value="1"/>
</dbReference>
<dbReference type="SMART" id="SM00028">
    <property type="entry name" value="TPR"/>
    <property type="match status" value="8"/>
</dbReference>
<organism evidence="10 11">
    <name type="scientific">Azospirillum cavernae</name>
    <dbReference type="NCBI Taxonomy" id="2320860"/>
    <lineage>
        <taxon>Bacteria</taxon>
        <taxon>Pseudomonadati</taxon>
        <taxon>Pseudomonadota</taxon>
        <taxon>Alphaproteobacteria</taxon>
        <taxon>Rhodospirillales</taxon>
        <taxon>Azospirillaceae</taxon>
        <taxon>Azospirillum</taxon>
    </lineage>
</organism>
<feature type="domain" description="O-GlcNAc transferase C-terminal" evidence="9">
    <location>
        <begin position="544"/>
        <end position="720"/>
    </location>
</feature>
<keyword evidence="7 8" id="KW-0802">TPR repeat</keyword>
<evidence type="ECO:0000259" key="9">
    <source>
        <dbReference type="Pfam" id="PF13844"/>
    </source>
</evidence>
<feature type="repeat" description="TPR" evidence="8">
    <location>
        <begin position="106"/>
        <end position="139"/>
    </location>
</feature>
<dbReference type="SUPFAM" id="SSF48452">
    <property type="entry name" value="TPR-like"/>
    <property type="match status" value="2"/>
</dbReference>
<dbReference type="Gene3D" id="3.40.50.2000">
    <property type="entry name" value="Glycogen Phosphorylase B"/>
    <property type="match status" value="1"/>
</dbReference>
<reference evidence="10 11" key="1">
    <citation type="submission" date="2018-09" db="EMBL/GenBank/DDBJ databases">
        <authorList>
            <person name="Zhu H."/>
        </authorList>
    </citation>
    <scope>NUCLEOTIDE SEQUENCE [LARGE SCALE GENOMIC DNA]</scope>
    <source>
        <strain evidence="10 11">K2W22B-5</strain>
    </source>
</reference>
<dbReference type="Proteomes" id="UP000283458">
    <property type="component" value="Unassembled WGS sequence"/>
</dbReference>
<dbReference type="Pfam" id="PF13424">
    <property type="entry name" value="TPR_12"/>
    <property type="match status" value="1"/>
</dbReference>
<comment type="similarity">
    <text evidence="2">Belongs to the glycosyltransferase 41 family. O-GlcNAc transferase subfamily.</text>
</comment>
<dbReference type="SUPFAM" id="SSF53756">
    <property type="entry name" value="UDP-Glycosyltransferase/glycogen phosphorylase"/>
    <property type="match status" value="1"/>
</dbReference>
<dbReference type="RefSeq" id="WP_119832754.1">
    <property type="nucleotide sequence ID" value="NZ_QYUL01000003.1"/>
</dbReference>
<evidence type="ECO:0000256" key="6">
    <source>
        <dbReference type="ARBA" id="ARBA00022737"/>
    </source>
</evidence>
<dbReference type="AlphaFoldDB" id="A0A418VS33"/>
<sequence>MATIVEALSVAFDHHRAGRLVEAETLYGRILDADPTNAAALQLLGAIAADRGEDARAAGLLTRSLEQDDGNADVHVNLAMTLARLGRREEAEAHYRRALALVPSHPSARNNLGLLLRDAGRSNEAAAEFRQAVADHPTFAQAWFNLAATLDGAAPVEEVGAVLDQALACCPDFVPLRHAQERLRPVRDQQRAERTLEQANRLHEEGRLDDALILCRNALAADGAPHLLGNILEDLGRLDAAAEWQRRAVALRPDDVRAYYALGGLNARAHRYGAARAAYDRVLTVAPHIAKAQMALGGACFEQGDLPAAIAALRRALALRPDLWQARSGLLFALGFDESADPDAVYQEHREFERRHIAPLGLTPAPHGNDRDPERRLRIGYVSPNFYGHPCGNFVLPLVENADRDRFSVTCYATSPVRDALTEAFERAADRFVLCHDLDDDALAQRIRADGIDILVDCSGHLTGHRLFAFARKPAPIQISYPLYPDTTGLSAMDYRIMDRYFAPPGSDSWHSEALIRLPETYVVFKPRPSDATPDPTPPALARGHVTFGSFNNLSKLGDQTVAAWAAILRGAPTARLLLKWRSLNDPAFAAATRARFTALGVEAERVELVGWVADPHETYRSIDVALDPLIANGGTTSCEALWMGVPVLTCAGRRMFSCVGQCYLENIGLPELITHTVDEYVALGVALAGDPARIARLRQGLRERFVASPLMDAPRYVRHLERAYRLVWRRWCAGLAPSPIGPEAFRDDAPLCGGSETNAGSTG</sequence>
<evidence type="ECO:0000256" key="5">
    <source>
        <dbReference type="ARBA" id="ARBA00022679"/>
    </source>
</evidence>
<dbReference type="OrthoDB" id="146908at2"/>
<dbReference type="EMBL" id="QYUL01000003">
    <property type="protein sequence ID" value="RJF79295.1"/>
    <property type="molecule type" value="Genomic_DNA"/>
</dbReference>
<protein>
    <recommendedName>
        <fullName evidence="3">protein O-GlcNAc transferase</fullName>
        <ecNumber evidence="3">2.4.1.255</ecNumber>
    </recommendedName>
</protein>
<comment type="pathway">
    <text evidence="1">Protein modification; protein glycosylation.</text>
</comment>
<evidence type="ECO:0000256" key="4">
    <source>
        <dbReference type="ARBA" id="ARBA00022676"/>
    </source>
</evidence>
<evidence type="ECO:0000313" key="10">
    <source>
        <dbReference type="EMBL" id="RJF79295.1"/>
    </source>
</evidence>
<evidence type="ECO:0000313" key="11">
    <source>
        <dbReference type="Proteomes" id="UP000283458"/>
    </source>
</evidence>
<evidence type="ECO:0000256" key="2">
    <source>
        <dbReference type="ARBA" id="ARBA00005386"/>
    </source>
</evidence>
<feature type="repeat" description="TPR" evidence="8">
    <location>
        <begin position="290"/>
        <end position="323"/>
    </location>
</feature>
<dbReference type="PROSITE" id="PS50005">
    <property type="entry name" value="TPR"/>
    <property type="match status" value="4"/>
</dbReference>
<name>A0A418VS33_9PROT</name>
<dbReference type="EC" id="2.4.1.255" evidence="3"/>
<dbReference type="GO" id="GO:0097363">
    <property type="term" value="F:protein O-acetylglucosaminyltransferase activity"/>
    <property type="evidence" value="ECO:0007669"/>
    <property type="project" value="UniProtKB-EC"/>
</dbReference>
<dbReference type="Pfam" id="PF13432">
    <property type="entry name" value="TPR_16"/>
    <property type="match status" value="1"/>
</dbReference>
<keyword evidence="6" id="KW-0677">Repeat</keyword>
<evidence type="ECO:0000256" key="3">
    <source>
        <dbReference type="ARBA" id="ARBA00011970"/>
    </source>
</evidence>
<dbReference type="Pfam" id="PF13844">
    <property type="entry name" value="Glyco_transf_41"/>
    <property type="match status" value="2"/>
</dbReference>